<keyword evidence="3" id="KW-1185">Reference proteome</keyword>
<dbReference type="AlphaFoldDB" id="A0A3P6R8T3"/>
<evidence type="ECO:0000313" key="2">
    <source>
        <dbReference type="EMBL" id="VDK55287.1"/>
    </source>
</evidence>
<reference evidence="2 3" key="1">
    <citation type="submission" date="2018-11" db="EMBL/GenBank/DDBJ databases">
        <authorList>
            <consortium name="Pathogen Informatics"/>
        </authorList>
    </citation>
    <scope>NUCLEOTIDE SEQUENCE [LARGE SCALE GENOMIC DNA]</scope>
</reference>
<protein>
    <submittedName>
        <fullName evidence="2">Uncharacterized protein</fullName>
    </submittedName>
</protein>
<feature type="coiled-coil region" evidence="1">
    <location>
        <begin position="1"/>
        <end position="28"/>
    </location>
</feature>
<dbReference type="EMBL" id="UYRT01015769">
    <property type="protein sequence ID" value="VDK55287.1"/>
    <property type="molecule type" value="Genomic_DNA"/>
</dbReference>
<proteinExistence type="predicted"/>
<sequence length="41" mass="5024">MEAKIEVLEQYKEKIVQAVEKYRREDTELYDAIKETFDELE</sequence>
<evidence type="ECO:0000313" key="3">
    <source>
        <dbReference type="Proteomes" id="UP000271098"/>
    </source>
</evidence>
<gene>
    <name evidence="2" type="ORF">GPUH_LOCUS6605</name>
</gene>
<organism evidence="2 3">
    <name type="scientific">Gongylonema pulchrum</name>
    <dbReference type="NCBI Taxonomy" id="637853"/>
    <lineage>
        <taxon>Eukaryota</taxon>
        <taxon>Metazoa</taxon>
        <taxon>Ecdysozoa</taxon>
        <taxon>Nematoda</taxon>
        <taxon>Chromadorea</taxon>
        <taxon>Rhabditida</taxon>
        <taxon>Spirurina</taxon>
        <taxon>Spiruromorpha</taxon>
        <taxon>Spiruroidea</taxon>
        <taxon>Gongylonematidae</taxon>
        <taxon>Gongylonema</taxon>
    </lineage>
</organism>
<name>A0A3P6R8T3_9BILA</name>
<accession>A0A3P6R8T3</accession>
<keyword evidence="1" id="KW-0175">Coiled coil</keyword>
<evidence type="ECO:0000256" key="1">
    <source>
        <dbReference type="SAM" id="Coils"/>
    </source>
</evidence>
<dbReference type="Proteomes" id="UP000271098">
    <property type="component" value="Unassembled WGS sequence"/>
</dbReference>